<gene>
    <name evidence="1" type="ORF">SDC9_90776</name>
</gene>
<proteinExistence type="predicted"/>
<accession>A0A644ZUK6</accession>
<protein>
    <submittedName>
        <fullName evidence="1">Uncharacterized protein</fullName>
    </submittedName>
</protein>
<dbReference type="AlphaFoldDB" id="A0A644ZUK6"/>
<sequence>MTTQKVKNPLKKFSDFIEMNKDSQAYSDFKEGVNKGLDIARYTFEENVEKFSLSSSDEDKNENKIVKAKSLQDNFSKLLDRIILEKKPNCSEERLEGIYTGFERSKKIFGDFIQEAFPVES</sequence>
<organism evidence="1">
    <name type="scientific">bioreactor metagenome</name>
    <dbReference type="NCBI Taxonomy" id="1076179"/>
    <lineage>
        <taxon>unclassified sequences</taxon>
        <taxon>metagenomes</taxon>
        <taxon>ecological metagenomes</taxon>
    </lineage>
</organism>
<reference evidence="1" key="1">
    <citation type="submission" date="2019-08" db="EMBL/GenBank/DDBJ databases">
        <authorList>
            <person name="Kucharzyk K."/>
            <person name="Murdoch R.W."/>
            <person name="Higgins S."/>
            <person name="Loffler F."/>
        </authorList>
    </citation>
    <scope>NUCLEOTIDE SEQUENCE</scope>
</reference>
<evidence type="ECO:0000313" key="1">
    <source>
        <dbReference type="EMBL" id="MPM44098.1"/>
    </source>
</evidence>
<comment type="caution">
    <text evidence="1">The sequence shown here is derived from an EMBL/GenBank/DDBJ whole genome shotgun (WGS) entry which is preliminary data.</text>
</comment>
<dbReference type="EMBL" id="VSSQ01010349">
    <property type="protein sequence ID" value="MPM44098.1"/>
    <property type="molecule type" value="Genomic_DNA"/>
</dbReference>
<name>A0A644ZUK6_9ZZZZ</name>